<dbReference type="AlphaFoldDB" id="A0ABD6SBD9"/>
<comment type="caution">
    <text evidence="1">The sequence shown here is derived from an EMBL/GenBank/DDBJ whole genome shotgun (WGS) entry which is preliminary data.</text>
</comment>
<accession>A0ABD6SBD9</accession>
<gene>
    <name evidence="1" type="ORF">CN495_08900</name>
</gene>
<evidence type="ECO:0000313" key="1">
    <source>
        <dbReference type="EMBL" id="PER55859.1"/>
    </source>
</evidence>
<sequence length="205" mass="24517">MRSLWMERAKKNLYKKSVEQSDFQKAREEWAYEGLEDNQDCIAECELCNHEEIRYEYIIVNRRNNNTMIVGSECIKKFTDDFQEDFYDVHGNLVKESRLLKDKALHLRKILHDALDARMEGSTNEFYQSIVKQIKKDGKLTPNQLKHLNRFYQTLSEKGQQAFKSVVKVSLRKDWEKEQVGKLNAYDRRFVVKFMSSEQRKRYGL</sequence>
<dbReference type="RefSeq" id="WP_098317191.1">
    <property type="nucleotide sequence ID" value="NZ_NTYF01000023.1"/>
</dbReference>
<proteinExistence type="predicted"/>
<evidence type="ECO:0008006" key="3">
    <source>
        <dbReference type="Google" id="ProtNLM"/>
    </source>
</evidence>
<reference evidence="1 2" key="1">
    <citation type="submission" date="2017-09" db="EMBL/GenBank/DDBJ databases">
        <title>Large-scale bioinformatics analysis of Bacillus genomes uncovers conserved roles of natural products in bacterial physiology.</title>
        <authorList>
            <consortium name="Agbiome Team Llc"/>
            <person name="Bleich R.M."/>
            <person name="Kirk G.J."/>
            <person name="Santa Maria K.C."/>
            <person name="Allen S.E."/>
            <person name="Farag S."/>
            <person name="Shank E.A."/>
            <person name="Bowers A."/>
        </authorList>
    </citation>
    <scope>NUCLEOTIDE SEQUENCE [LARGE SCALE GENOMIC DNA]</scope>
    <source>
        <strain evidence="1 2">AFS005140</strain>
    </source>
</reference>
<protein>
    <recommendedName>
        <fullName evidence="3">Phage protein</fullName>
    </recommendedName>
</protein>
<name>A0ABD6SBD9_BACTU</name>
<evidence type="ECO:0000313" key="2">
    <source>
        <dbReference type="Proteomes" id="UP000219897"/>
    </source>
</evidence>
<dbReference type="EMBL" id="NTYF01000023">
    <property type="protein sequence ID" value="PER55859.1"/>
    <property type="molecule type" value="Genomic_DNA"/>
</dbReference>
<organism evidence="1 2">
    <name type="scientific">Bacillus thuringiensis</name>
    <dbReference type="NCBI Taxonomy" id="1428"/>
    <lineage>
        <taxon>Bacteria</taxon>
        <taxon>Bacillati</taxon>
        <taxon>Bacillota</taxon>
        <taxon>Bacilli</taxon>
        <taxon>Bacillales</taxon>
        <taxon>Bacillaceae</taxon>
        <taxon>Bacillus</taxon>
        <taxon>Bacillus cereus group</taxon>
    </lineage>
</organism>
<dbReference type="Proteomes" id="UP000219897">
    <property type="component" value="Unassembled WGS sequence"/>
</dbReference>